<reference evidence="1" key="1">
    <citation type="submission" date="2020-07" db="EMBL/GenBank/DDBJ databases">
        <authorList>
            <person name="Pettersson B.M.F."/>
            <person name="Behra P.R.K."/>
            <person name="Ramesh M."/>
            <person name="Das S."/>
            <person name="Dasgupta S."/>
            <person name="Kirsebom L.A."/>
        </authorList>
    </citation>
    <scope>NUCLEOTIDE SEQUENCE</scope>
    <source>
        <strain evidence="1">DSM 45439</strain>
    </source>
</reference>
<name>A0AAW5SEB6_MYCBC</name>
<reference evidence="1" key="2">
    <citation type="journal article" date="2022" name="BMC Genomics">
        <title>Comparative genome analysis of mycobacteria focusing on tRNA and non-coding RNA.</title>
        <authorList>
            <person name="Behra P.R.K."/>
            <person name="Pettersson B.M.F."/>
            <person name="Ramesh M."/>
            <person name="Das S."/>
            <person name="Dasgupta S."/>
            <person name="Kirsebom L.A."/>
        </authorList>
    </citation>
    <scope>NUCLEOTIDE SEQUENCE</scope>
    <source>
        <strain evidence="1">DSM 45439</strain>
    </source>
</reference>
<evidence type="ECO:0000313" key="1">
    <source>
        <dbReference type="EMBL" id="MCV6992949.1"/>
    </source>
</evidence>
<dbReference type="RefSeq" id="WP_139800161.1">
    <property type="nucleotide sequence ID" value="NZ_JACKTG010000091.1"/>
</dbReference>
<dbReference type="Proteomes" id="UP001207588">
    <property type="component" value="Unassembled WGS sequence"/>
</dbReference>
<organism evidence="1 2">
    <name type="scientific">Mycobacterium bouchedurhonense</name>
    <dbReference type="NCBI Taxonomy" id="701041"/>
    <lineage>
        <taxon>Bacteria</taxon>
        <taxon>Bacillati</taxon>
        <taxon>Actinomycetota</taxon>
        <taxon>Actinomycetes</taxon>
        <taxon>Mycobacteriales</taxon>
        <taxon>Mycobacteriaceae</taxon>
        <taxon>Mycobacterium</taxon>
        <taxon>Mycobacterium avium complex (MAC)</taxon>
    </lineage>
</organism>
<dbReference type="EMBL" id="JACKTG010000091">
    <property type="protein sequence ID" value="MCV6992949.1"/>
    <property type="molecule type" value="Genomic_DNA"/>
</dbReference>
<gene>
    <name evidence="1" type="ORF">H7I91_27490</name>
</gene>
<protein>
    <recommendedName>
        <fullName evidence="3">Replication protein</fullName>
    </recommendedName>
</protein>
<accession>A0AAW5SEB6</accession>
<comment type="caution">
    <text evidence="1">The sequence shown here is derived from an EMBL/GenBank/DDBJ whole genome shotgun (WGS) entry which is preliminary data.</text>
</comment>
<sequence>MAAYLAAHCVGLRTAHPGRWCDVLQRSHLRLADWTGNQLVSAMNATMRERGWHWPDRIANPAGFLAFRLAQLPATPAVEACGPIAPPDDFKPAVVCASAEVRAAALAEIREILSRRKCAA</sequence>
<evidence type="ECO:0008006" key="3">
    <source>
        <dbReference type="Google" id="ProtNLM"/>
    </source>
</evidence>
<dbReference type="AlphaFoldDB" id="A0AAW5SEB6"/>
<evidence type="ECO:0000313" key="2">
    <source>
        <dbReference type="Proteomes" id="UP001207588"/>
    </source>
</evidence>
<proteinExistence type="predicted"/>